<dbReference type="GO" id="GO:0008081">
    <property type="term" value="F:phosphoric diester hydrolase activity"/>
    <property type="evidence" value="ECO:0007669"/>
    <property type="project" value="InterPro"/>
</dbReference>
<dbReference type="AlphaFoldDB" id="A0A672HAH8"/>
<evidence type="ECO:0000313" key="2">
    <source>
        <dbReference type="Ensembl" id="ENSSFAP00005026062.1"/>
    </source>
</evidence>
<dbReference type="SUPFAM" id="SSF51695">
    <property type="entry name" value="PLC-like phosphodiesterases"/>
    <property type="match status" value="1"/>
</dbReference>
<protein>
    <submittedName>
        <fullName evidence="2">Phosphatidylinositol-specific phospholipase C, X domain containing 1</fullName>
    </submittedName>
</protein>
<reference evidence="2" key="1">
    <citation type="submission" date="2019-06" db="EMBL/GenBank/DDBJ databases">
        <authorList>
            <consortium name="Wellcome Sanger Institute Data Sharing"/>
        </authorList>
    </citation>
    <scope>NUCLEOTIDE SEQUENCE [LARGE SCALE GENOMIC DNA]</scope>
</reference>
<evidence type="ECO:0000313" key="3">
    <source>
        <dbReference type="Proteomes" id="UP000472267"/>
    </source>
</evidence>
<feature type="transmembrane region" description="Helical" evidence="1">
    <location>
        <begin position="95"/>
        <end position="115"/>
    </location>
</feature>
<gene>
    <name evidence="2" type="primary">plcxd1</name>
</gene>
<keyword evidence="1" id="KW-0812">Transmembrane</keyword>
<keyword evidence="1" id="KW-1133">Transmembrane helix</keyword>
<name>A0A672HAH8_SALFA</name>
<dbReference type="Ensembl" id="ENSSFAT00005027090.1">
    <property type="protein sequence ID" value="ENSSFAP00005026062.1"/>
    <property type="gene ID" value="ENSSFAG00005013394.1"/>
</dbReference>
<sequence>PADHTCLMKLPMESWMSHLPCALWDTPLYHLAIPGSHNAITYCLDMNDRSPVDLMQPDLLQKLDKYMKPLIRPFVYKWAITQVATHRNASLSLDLIYFFYCWLILCHFDAVLLLFCVFVVISRVIYCICSFWCLFVDILRTESI</sequence>
<reference evidence="2" key="3">
    <citation type="submission" date="2025-09" db="UniProtKB">
        <authorList>
            <consortium name="Ensembl"/>
        </authorList>
    </citation>
    <scope>IDENTIFICATION</scope>
</reference>
<dbReference type="InterPro" id="IPR017946">
    <property type="entry name" value="PLC-like_Pdiesterase_TIM-brl"/>
</dbReference>
<dbReference type="GO" id="GO:0006629">
    <property type="term" value="P:lipid metabolic process"/>
    <property type="evidence" value="ECO:0007669"/>
    <property type="project" value="InterPro"/>
</dbReference>
<accession>A0A672HAH8</accession>
<evidence type="ECO:0000256" key="1">
    <source>
        <dbReference type="SAM" id="Phobius"/>
    </source>
</evidence>
<keyword evidence="3" id="KW-1185">Reference proteome</keyword>
<dbReference type="Gene3D" id="3.20.20.190">
    <property type="entry name" value="Phosphatidylinositol (PI) phosphodiesterase"/>
    <property type="match status" value="1"/>
</dbReference>
<organism evidence="2 3">
    <name type="scientific">Salarias fasciatus</name>
    <name type="common">Jewelled blenny</name>
    <name type="synonym">Blennius fasciatus</name>
    <dbReference type="NCBI Taxonomy" id="181472"/>
    <lineage>
        <taxon>Eukaryota</taxon>
        <taxon>Metazoa</taxon>
        <taxon>Chordata</taxon>
        <taxon>Craniata</taxon>
        <taxon>Vertebrata</taxon>
        <taxon>Euteleostomi</taxon>
        <taxon>Actinopterygii</taxon>
        <taxon>Neopterygii</taxon>
        <taxon>Teleostei</taxon>
        <taxon>Neoteleostei</taxon>
        <taxon>Acanthomorphata</taxon>
        <taxon>Ovalentaria</taxon>
        <taxon>Blenniimorphae</taxon>
        <taxon>Blenniiformes</taxon>
        <taxon>Blennioidei</taxon>
        <taxon>Blenniidae</taxon>
        <taxon>Salariinae</taxon>
        <taxon>Salarias</taxon>
    </lineage>
</organism>
<proteinExistence type="predicted"/>
<dbReference type="Proteomes" id="UP000472267">
    <property type="component" value="Chromosome 23"/>
</dbReference>
<keyword evidence="1" id="KW-0472">Membrane</keyword>
<reference evidence="2" key="2">
    <citation type="submission" date="2025-08" db="UniProtKB">
        <authorList>
            <consortium name="Ensembl"/>
        </authorList>
    </citation>
    <scope>IDENTIFICATION</scope>
</reference>